<proteinExistence type="predicted"/>
<dbReference type="EMBL" id="JAAMPI010000969">
    <property type="protein sequence ID" value="KAF4627439.1"/>
    <property type="molecule type" value="Genomic_DNA"/>
</dbReference>
<sequence>MSGLDIGEVGCYESNKVVADDHTDLETDMTAALAKVFGGGMDEVEGGAKKKGCCGNGCGGCMGNNKITLRKAKKEKKKEEPEKQQAFVGPLFYEL</sequence>
<accession>A0A8H4RC81</accession>
<comment type="caution">
    <text evidence="1">The sequence shown here is derived from an EMBL/GenBank/DDBJ whole genome shotgun (WGS) entry which is preliminary data.</text>
</comment>
<name>A0A8H4RC81_9HELO</name>
<evidence type="ECO:0000313" key="2">
    <source>
        <dbReference type="Proteomes" id="UP000566819"/>
    </source>
</evidence>
<evidence type="ECO:0000313" key="1">
    <source>
        <dbReference type="EMBL" id="KAF4627439.1"/>
    </source>
</evidence>
<gene>
    <name evidence="1" type="ORF">G7Y89_g10718</name>
</gene>
<reference evidence="1 2" key="1">
    <citation type="submission" date="2020-03" db="EMBL/GenBank/DDBJ databases">
        <title>Draft Genome Sequence of Cudoniella acicularis.</title>
        <authorList>
            <person name="Buettner E."/>
            <person name="Kellner H."/>
        </authorList>
    </citation>
    <scope>NUCLEOTIDE SEQUENCE [LARGE SCALE GENOMIC DNA]</scope>
    <source>
        <strain evidence="1 2">DSM 108380</strain>
    </source>
</reference>
<keyword evidence="2" id="KW-1185">Reference proteome</keyword>
<organism evidence="1 2">
    <name type="scientific">Cudoniella acicularis</name>
    <dbReference type="NCBI Taxonomy" id="354080"/>
    <lineage>
        <taxon>Eukaryota</taxon>
        <taxon>Fungi</taxon>
        <taxon>Dikarya</taxon>
        <taxon>Ascomycota</taxon>
        <taxon>Pezizomycotina</taxon>
        <taxon>Leotiomycetes</taxon>
        <taxon>Helotiales</taxon>
        <taxon>Tricladiaceae</taxon>
        <taxon>Cudoniella</taxon>
    </lineage>
</organism>
<dbReference type="Proteomes" id="UP000566819">
    <property type="component" value="Unassembled WGS sequence"/>
</dbReference>
<dbReference type="AlphaFoldDB" id="A0A8H4RC81"/>
<protein>
    <submittedName>
        <fullName evidence="1">Uncharacterized protein</fullName>
    </submittedName>
</protein>